<dbReference type="EMBL" id="ML014220">
    <property type="protein sequence ID" value="RKP00360.1"/>
    <property type="molecule type" value="Genomic_DNA"/>
</dbReference>
<feature type="transmembrane region" description="Helical" evidence="6">
    <location>
        <begin position="181"/>
        <end position="202"/>
    </location>
</feature>
<accession>A0A4P9X5S6</accession>
<feature type="transmembrane region" description="Helical" evidence="6">
    <location>
        <begin position="242"/>
        <end position="263"/>
    </location>
</feature>
<evidence type="ECO:0000256" key="3">
    <source>
        <dbReference type="ARBA" id="ARBA00022692"/>
    </source>
</evidence>
<feature type="transmembrane region" description="Helical" evidence="6">
    <location>
        <begin position="33"/>
        <end position="59"/>
    </location>
</feature>
<dbReference type="SUPFAM" id="SSF103473">
    <property type="entry name" value="MFS general substrate transporter"/>
    <property type="match status" value="1"/>
</dbReference>
<feature type="non-terminal residue" evidence="7">
    <location>
        <position position="1"/>
    </location>
</feature>
<protein>
    <recommendedName>
        <fullName evidence="9">MFS general substrate transporter</fullName>
    </recommendedName>
</protein>
<name>A0A4P9X5S6_9FUNG</name>
<dbReference type="InterPro" id="IPR036259">
    <property type="entry name" value="MFS_trans_sf"/>
</dbReference>
<evidence type="ECO:0000256" key="5">
    <source>
        <dbReference type="ARBA" id="ARBA00023136"/>
    </source>
</evidence>
<organism evidence="7 8">
    <name type="scientific">Caulochytrium protostelioides</name>
    <dbReference type="NCBI Taxonomy" id="1555241"/>
    <lineage>
        <taxon>Eukaryota</taxon>
        <taxon>Fungi</taxon>
        <taxon>Fungi incertae sedis</taxon>
        <taxon>Chytridiomycota</taxon>
        <taxon>Chytridiomycota incertae sedis</taxon>
        <taxon>Chytridiomycetes</taxon>
        <taxon>Caulochytriales</taxon>
        <taxon>Caulochytriaceae</taxon>
        <taxon>Caulochytrium</taxon>
    </lineage>
</organism>
<dbReference type="AlphaFoldDB" id="A0A4P9X5S6"/>
<dbReference type="STRING" id="1555241.A0A4P9X5S6"/>
<comment type="subcellular location">
    <subcellularLocation>
        <location evidence="1">Membrane</location>
        <topology evidence="1">Multi-pass membrane protein</topology>
    </subcellularLocation>
</comment>
<keyword evidence="8" id="KW-1185">Reference proteome</keyword>
<evidence type="ECO:0000256" key="1">
    <source>
        <dbReference type="ARBA" id="ARBA00004141"/>
    </source>
</evidence>
<keyword evidence="2" id="KW-0813">Transport</keyword>
<dbReference type="OrthoDB" id="28755at2759"/>
<dbReference type="Gene3D" id="1.20.1250.20">
    <property type="entry name" value="MFS general substrate transporter like domains"/>
    <property type="match status" value="1"/>
</dbReference>
<keyword evidence="5 6" id="KW-0472">Membrane</keyword>
<dbReference type="GO" id="GO:0005886">
    <property type="term" value="C:plasma membrane"/>
    <property type="evidence" value="ECO:0007669"/>
    <property type="project" value="TreeGrafter"/>
</dbReference>
<evidence type="ECO:0000313" key="7">
    <source>
        <dbReference type="EMBL" id="RKP00360.1"/>
    </source>
</evidence>
<dbReference type="PANTHER" id="PTHR19432:SF35">
    <property type="entry name" value="SOLUTE CARRIER FAMILY 45 MEMBER 3 ISOFORM X1"/>
    <property type="match status" value="1"/>
</dbReference>
<keyword evidence="3 6" id="KW-0812">Transmembrane</keyword>
<dbReference type="GO" id="GO:0008506">
    <property type="term" value="F:sucrose:proton symporter activity"/>
    <property type="evidence" value="ECO:0007669"/>
    <property type="project" value="TreeGrafter"/>
</dbReference>
<sequence length="491" mass="51633">RLILLTISLAGMQFTWTVELSYGTPYLLSLGLPAWGMALVWLAGPLSGLFIQPLVGVLSDHSTHWLGRRRPFMIGAGLGGMGVAGDLTHMADGADGADALLRRVTIAVAVLSFYCLDFSVNAVQASCRALIVDITPAHQQGLASAWAARMIGIGNVLGYAAGYVDLTQLWLAGAGVSQLKALCLIAILFFVATVALTCVTVTETPLRHSHAHANAITAPFVRIWDAIGQLPQPIQCICNTQLWSWMAWFPFLFYATAWVGLQYDHDPRVQQGTRAGALAFLLYSLISLATGFALPMIAAMGRALMPASSLSSTMLAPAASPWGAPATEAPEPHAGRRAAAWRAWSAAQLTMPALWAHAHFLFAAMLLLTLLAENVLPFATAIVAVIGISWGTCQWVPFSLIGEYVSAQETALHASSSVSLSTPAASTAAVSASTSTAALGSARPSVSAAGPPSATSHAAGMVLGIHNIYIVLPQFASTLLSTLVFALHARL</sequence>
<feature type="non-terminal residue" evidence="7">
    <location>
        <position position="491"/>
    </location>
</feature>
<keyword evidence="4 6" id="KW-1133">Transmembrane helix</keyword>
<feature type="transmembrane region" description="Helical" evidence="6">
    <location>
        <begin position="275"/>
        <end position="298"/>
    </location>
</feature>
<evidence type="ECO:0000256" key="4">
    <source>
        <dbReference type="ARBA" id="ARBA00022989"/>
    </source>
</evidence>
<dbReference type="Proteomes" id="UP000274922">
    <property type="component" value="Unassembled WGS sequence"/>
</dbReference>
<dbReference type="PANTHER" id="PTHR19432">
    <property type="entry name" value="SUGAR TRANSPORTER"/>
    <property type="match status" value="1"/>
</dbReference>
<feature type="transmembrane region" description="Helical" evidence="6">
    <location>
        <begin position="468"/>
        <end position="487"/>
    </location>
</feature>
<evidence type="ECO:0008006" key="9">
    <source>
        <dbReference type="Google" id="ProtNLM"/>
    </source>
</evidence>
<proteinExistence type="predicted"/>
<evidence type="ECO:0000313" key="8">
    <source>
        <dbReference type="Proteomes" id="UP000274922"/>
    </source>
</evidence>
<evidence type="ECO:0000256" key="6">
    <source>
        <dbReference type="SAM" id="Phobius"/>
    </source>
</evidence>
<evidence type="ECO:0000256" key="2">
    <source>
        <dbReference type="ARBA" id="ARBA00022448"/>
    </source>
</evidence>
<gene>
    <name evidence="7" type="ORF">CXG81DRAFT_4615</name>
</gene>
<reference evidence="8" key="1">
    <citation type="journal article" date="2018" name="Nat. Microbiol.">
        <title>Leveraging single-cell genomics to expand the fungal tree of life.</title>
        <authorList>
            <person name="Ahrendt S.R."/>
            <person name="Quandt C.A."/>
            <person name="Ciobanu D."/>
            <person name="Clum A."/>
            <person name="Salamov A."/>
            <person name="Andreopoulos B."/>
            <person name="Cheng J.F."/>
            <person name="Woyke T."/>
            <person name="Pelin A."/>
            <person name="Henrissat B."/>
            <person name="Reynolds N.K."/>
            <person name="Benny G.L."/>
            <person name="Smith M.E."/>
            <person name="James T.Y."/>
            <person name="Grigoriev I.V."/>
        </authorList>
    </citation>
    <scope>NUCLEOTIDE SEQUENCE [LARGE SCALE GENOMIC DNA]</scope>
    <source>
        <strain evidence="8">ATCC 52028</strain>
    </source>
</reference>